<keyword evidence="6" id="KW-0413">Isomerase</keyword>
<evidence type="ECO:0000256" key="2">
    <source>
        <dbReference type="ARBA" id="ARBA00010231"/>
    </source>
</evidence>
<comment type="cofactor">
    <cofactor evidence="1">
        <name>Mg(2+)</name>
        <dbReference type="ChEBI" id="CHEBI:18420"/>
    </cofactor>
</comment>
<dbReference type="Pfam" id="PF02878">
    <property type="entry name" value="PGM_PMM_I"/>
    <property type="match status" value="1"/>
</dbReference>
<dbReference type="GO" id="GO:0005975">
    <property type="term" value="P:carbohydrate metabolic process"/>
    <property type="evidence" value="ECO:0007669"/>
    <property type="project" value="InterPro"/>
</dbReference>
<dbReference type="Pfam" id="PF02879">
    <property type="entry name" value="PGM_PMM_II"/>
    <property type="match status" value="1"/>
</dbReference>
<keyword evidence="4 7" id="KW-0479">Metal-binding</keyword>
<evidence type="ECO:0000256" key="1">
    <source>
        <dbReference type="ARBA" id="ARBA00001946"/>
    </source>
</evidence>
<comment type="similarity">
    <text evidence="2 7">Belongs to the phosphohexose mutase family.</text>
</comment>
<evidence type="ECO:0000259" key="11">
    <source>
        <dbReference type="Pfam" id="PF02880"/>
    </source>
</evidence>
<dbReference type="Gene3D" id="3.40.120.10">
    <property type="entry name" value="Alpha-D-Glucose-1,6-Bisphosphate, subunit A, domain 3"/>
    <property type="match status" value="3"/>
</dbReference>
<dbReference type="InterPro" id="IPR005841">
    <property type="entry name" value="Alpha-D-phosphohexomutase_SF"/>
</dbReference>
<evidence type="ECO:0000256" key="4">
    <source>
        <dbReference type="ARBA" id="ARBA00022723"/>
    </source>
</evidence>
<dbReference type="InterPro" id="IPR016055">
    <property type="entry name" value="A-D-PHexomutase_a/b/a-I/II/III"/>
</dbReference>
<feature type="domain" description="Alpha-D-phosphohexomutase C-terminal" evidence="8">
    <location>
        <begin position="389"/>
        <end position="443"/>
    </location>
</feature>
<dbReference type="InterPro" id="IPR036900">
    <property type="entry name" value="A-D-PHexomutase_C_sf"/>
</dbReference>
<dbReference type="Gene3D" id="3.30.310.50">
    <property type="entry name" value="Alpha-D-phosphohexomutase, C-terminal domain"/>
    <property type="match status" value="1"/>
</dbReference>
<keyword evidence="3" id="KW-0597">Phosphoprotein</keyword>
<name>A0A1G1Z978_9BACT</name>
<dbReference type="PANTHER" id="PTHR43771:SF1">
    <property type="entry name" value="PHOSPHOMANNOMUTASE"/>
    <property type="match status" value="1"/>
</dbReference>
<dbReference type="Proteomes" id="UP000178808">
    <property type="component" value="Unassembled WGS sequence"/>
</dbReference>
<feature type="domain" description="Alpha-D-phosphohexomutase alpha/beta/alpha" evidence="10">
    <location>
        <begin position="173"/>
        <end position="261"/>
    </location>
</feature>
<dbReference type="Pfam" id="PF00408">
    <property type="entry name" value="PGM_PMM_IV"/>
    <property type="match status" value="1"/>
</dbReference>
<dbReference type="InterPro" id="IPR005846">
    <property type="entry name" value="A-D-PHexomutase_a/b/a-III"/>
</dbReference>
<accession>A0A1G1Z978</accession>
<dbReference type="InterPro" id="IPR005844">
    <property type="entry name" value="A-D-PHexomutase_a/b/a-I"/>
</dbReference>
<dbReference type="SUPFAM" id="SSF55957">
    <property type="entry name" value="Phosphoglucomutase, C-terminal domain"/>
    <property type="match status" value="1"/>
</dbReference>
<gene>
    <name evidence="12" type="ORF">A3I31_02910</name>
</gene>
<evidence type="ECO:0000259" key="10">
    <source>
        <dbReference type="Pfam" id="PF02879"/>
    </source>
</evidence>
<dbReference type="Pfam" id="PF02880">
    <property type="entry name" value="PGM_PMM_III"/>
    <property type="match status" value="1"/>
</dbReference>
<proteinExistence type="inferred from homology"/>
<dbReference type="AlphaFoldDB" id="A0A1G1Z978"/>
<comment type="caution">
    <text evidence="12">The sequence shown here is derived from an EMBL/GenBank/DDBJ whole genome shotgun (WGS) entry which is preliminary data.</text>
</comment>
<dbReference type="GO" id="GO:0000287">
    <property type="term" value="F:magnesium ion binding"/>
    <property type="evidence" value="ECO:0007669"/>
    <property type="project" value="InterPro"/>
</dbReference>
<dbReference type="GO" id="GO:0016868">
    <property type="term" value="F:intramolecular phosphotransferase activity"/>
    <property type="evidence" value="ECO:0007669"/>
    <property type="project" value="InterPro"/>
</dbReference>
<evidence type="ECO:0000313" key="13">
    <source>
        <dbReference type="Proteomes" id="UP000178808"/>
    </source>
</evidence>
<reference evidence="12 13" key="1">
    <citation type="journal article" date="2016" name="Nat. Commun.">
        <title>Thousands of microbial genomes shed light on interconnected biogeochemical processes in an aquifer system.</title>
        <authorList>
            <person name="Anantharaman K."/>
            <person name="Brown C.T."/>
            <person name="Hug L.A."/>
            <person name="Sharon I."/>
            <person name="Castelle C.J."/>
            <person name="Probst A.J."/>
            <person name="Thomas B.C."/>
            <person name="Singh A."/>
            <person name="Wilkins M.J."/>
            <person name="Karaoz U."/>
            <person name="Brodie E.L."/>
            <person name="Williams K.H."/>
            <person name="Hubbard S.S."/>
            <person name="Banfield J.F."/>
        </authorList>
    </citation>
    <scope>NUCLEOTIDE SEQUENCE [LARGE SCALE GENOMIC DNA]</scope>
</reference>
<dbReference type="PANTHER" id="PTHR43771">
    <property type="entry name" value="PHOSPHOMANNOMUTASE"/>
    <property type="match status" value="1"/>
</dbReference>
<dbReference type="SUPFAM" id="SSF53738">
    <property type="entry name" value="Phosphoglucomutase, first 3 domains"/>
    <property type="match status" value="3"/>
</dbReference>
<organism evidence="12 13">
    <name type="scientific">Candidatus Colwellbacteria bacterium RIFCSPLOWO2_02_FULL_44_20b</name>
    <dbReference type="NCBI Taxonomy" id="1797691"/>
    <lineage>
        <taxon>Bacteria</taxon>
        <taxon>Candidatus Colwelliibacteriota</taxon>
    </lineage>
</organism>
<feature type="domain" description="Alpha-D-phosphohexomutase alpha/beta/alpha" evidence="11">
    <location>
        <begin position="296"/>
        <end position="372"/>
    </location>
</feature>
<dbReference type="InterPro" id="IPR005845">
    <property type="entry name" value="A-D-PHexomutase_a/b/a-II"/>
</dbReference>
<dbReference type="PROSITE" id="PS00710">
    <property type="entry name" value="PGM_PMM"/>
    <property type="match status" value="1"/>
</dbReference>
<keyword evidence="5 7" id="KW-0460">Magnesium</keyword>
<evidence type="ECO:0000256" key="3">
    <source>
        <dbReference type="ARBA" id="ARBA00022553"/>
    </source>
</evidence>
<dbReference type="InterPro" id="IPR016066">
    <property type="entry name" value="A-D-PHexomutase_CS"/>
</dbReference>
<sequence>MLGEEDRAQVFVYYGFMASIFRAYDVRGRYPSEINERIVSDIAHGLTHFFPQGALLVGHDARLSSPKLYRAVLQGLSARSKVLPIGIATTPMFYFLVNHLKGVGGIMVTASHNPKEFNGLKVVRAGAMPVNGREIHAFLSKHPQKTLVISRKASGKLRRDFIGLYARFLQRFIKVSSPLTVVFDSSNGTTGLVLKRLFRKRGIQALFLNAVLNGQFPGHGPNPLKGNATMDARRAVLKHNADLGVVFDADGDRVAFVDEHGRRVDSDYIVYLLTTRFKPPYVIDVAEGRAPLQWISHNIHLIESRVGYFFIKRLMKEKKVEFAAEHSGHYYYKDFFYSESGILTALFVINELSRLKEQGMSLGDWLSTLPKHYTSREHQFRIDDFHVLVQRLERHYGKKAEHISHKDGLTVTFPDFWFNVRLSNTESLARLNVEAKTRRTLQRALTMLQREIKVEKP</sequence>
<evidence type="ECO:0000256" key="5">
    <source>
        <dbReference type="ARBA" id="ARBA00022842"/>
    </source>
</evidence>
<evidence type="ECO:0000259" key="8">
    <source>
        <dbReference type="Pfam" id="PF00408"/>
    </source>
</evidence>
<feature type="domain" description="Alpha-D-phosphohexomutase alpha/beta/alpha" evidence="9">
    <location>
        <begin position="20"/>
        <end position="133"/>
    </location>
</feature>
<evidence type="ECO:0000259" key="9">
    <source>
        <dbReference type="Pfam" id="PF02878"/>
    </source>
</evidence>
<dbReference type="InterPro" id="IPR005843">
    <property type="entry name" value="A-D-PHexomutase_C"/>
</dbReference>
<evidence type="ECO:0000256" key="6">
    <source>
        <dbReference type="ARBA" id="ARBA00023235"/>
    </source>
</evidence>
<evidence type="ECO:0000313" key="12">
    <source>
        <dbReference type="EMBL" id="OGY60420.1"/>
    </source>
</evidence>
<dbReference type="EMBL" id="MHIZ01000018">
    <property type="protein sequence ID" value="OGY60420.1"/>
    <property type="molecule type" value="Genomic_DNA"/>
</dbReference>
<evidence type="ECO:0000256" key="7">
    <source>
        <dbReference type="RuleBase" id="RU004326"/>
    </source>
</evidence>
<protein>
    <recommendedName>
        <fullName evidence="14">Phosphomannomutase/phosphoglucomutase</fullName>
    </recommendedName>
</protein>
<dbReference type="PRINTS" id="PR00509">
    <property type="entry name" value="PGMPMM"/>
</dbReference>
<evidence type="ECO:0008006" key="14">
    <source>
        <dbReference type="Google" id="ProtNLM"/>
    </source>
</evidence>